<evidence type="ECO:0000313" key="5">
    <source>
        <dbReference type="EMBL" id="ARW68458.1"/>
    </source>
</evidence>
<dbReference type="InterPro" id="IPR011060">
    <property type="entry name" value="RibuloseP-bd_barrel"/>
</dbReference>
<sequence>MNLFCNQLIVPFKAKKVIKLISGLNNLDIDQILALVKCAEVSNATYIDISANPRIISLIKSFTNLPICVSSIDPLELYNSVLAGADLVEIGNFDFFYKKNISFSSFKILQLAMKTRKLITNKDICVTIPYTLNLWEQIDLAQKLENIGINILQTESYNSKYIIQSPINISKNSKIDNLSKSIDITKITLSSTYALSHFVNIPIITSSKMNCLSSPMAYLYGASGIGLGTFVCNKNSLQKKSLYINEISNSINLNNRLNQVDQISILSDRYKAISYK</sequence>
<dbReference type="GeneID" id="33361695"/>
<reference evidence="5" key="1">
    <citation type="journal article" date="2017" name="J. Phycol.">
        <title>Analysis of chloroplast genomes and a supermatrix inform reclassification of the Rhodomelaceae (Rhodophyta).</title>
        <authorList>
            <person name="Diaz-Tapia P."/>
            <person name="Maggs C.A."/>
            <person name="West J.A."/>
            <person name="Verbruggen H."/>
        </authorList>
    </citation>
    <scope>NUCLEOTIDE SEQUENCE</scope>
    <source>
        <strain evidence="5">PD1676</strain>
    </source>
</reference>
<protein>
    <recommendedName>
        <fullName evidence="3">Uncharacterized protein ycf23</fullName>
    </recommendedName>
</protein>
<proteinExistence type="inferred from homology"/>
<evidence type="ECO:0000256" key="3">
    <source>
        <dbReference type="ARBA" id="ARBA00021523"/>
    </source>
</evidence>
<evidence type="ECO:0000256" key="4">
    <source>
        <dbReference type="ARBA" id="ARBA00022640"/>
    </source>
</evidence>
<keyword evidence="5" id="KW-0150">Chloroplast</keyword>
<accession>A0A1Z1MQV4</accession>
<comment type="similarity">
    <text evidence="2">Belongs to the ycf23 family.</text>
</comment>
<evidence type="ECO:0000256" key="2">
    <source>
        <dbReference type="ARBA" id="ARBA00009664"/>
    </source>
</evidence>
<dbReference type="PANTHER" id="PTHR36895">
    <property type="match status" value="1"/>
</dbReference>
<name>A0A1Z1MQV4_9FLOR</name>
<dbReference type="Pfam" id="PF04481">
    <property type="entry name" value="DUF561"/>
    <property type="match status" value="1"/>
</dbReference>
<dbReference type="InterPro" id="IPR007570">
    <property type="entry name" value="Uncharacterised_Ycf23"/>
</dbReference>
<geneLocation type="chloroplast" evidence="5"/>
<organism evidence="5">
    <name type="scientific">Taenioma perpusillum</name>
    <dbReference type="NCBI Taxonomy" id="210852"/>
    <lineage>
        <taxon>Eukaryota</taxon>
        <taxon>Rhodophyta</taxon>
        <taxon>Florideophyceae</taxon>
        <taxon>Rhodymeniophycidae</taxon>
        <taxon>Ceramiales</taxon>
        <taxon>Delesseriaceae</taxon>
        <taxon>Taenioma</taxon>
    </lineage>
</organism>
<dbReference type="RefSeq" id="YP_009399061.1">
    <property type="nucleotide sequence ID" value="NC_035295.1"/>
</dbReference>
<evidence type="ECO:0000256" key="1">
    <source>
        <dbReference type="ARBA" id="ARBA00004474"/>
    </source>
</evidence>
<dbReference type="SUPFAM" id="SSF51366">
    <property type="entry name" value="Ribulose-phoshate binding barrel"/>
    <property type="match status" value="1"/>
</dbReference>
<gene>
    <name evidence="5" type="primary">ycf23</name>
</gene>
<keyword evidence="4 5" id="KW-0934">Plastid</keyword>
<comment type="subcellular location">
    <subcellularLocation>
        <location evidence="1">Plastid</location>
    </subcellularLocation>
</comment>
<dbReference type="GO" id="GO:0009536">
    <property type="term" value="C:plastid"/>
    <property type="evidence" value="ECO:0007669"/>
    <property type="project" value="UniProtKB-SubCell"/>
</dbReference>
<dbReference type="PANTHER" id="PTHR36895:SF1">
    <property type="entry name" value="YCF23 PROTEIN"/>
    <property type="match status" value="1"/>
</dbReference>
<dbReference type="AlphaFoldDB" id="A0A1Z1MQV4"/>
<dbReference type="EMBL" id="MF101452">
    <property type="protein sequence ID" value="ARW68458.1"/>
    <property type="molecule type" value="Genomic_DNA"/>
</dbReference>